<comment type="caution">
    <text evidence="1">The sequence shown here is derived from an EMBL/GenBank/DDBJ whole genome shotgun (WGS) entry which is preliminary data.</text>
</comment>
<dbReference type="EMBL" id="JADQDK010000001">
    <property type="protein sequence ID" value="MBW0134878.1"/>
    <property type="molecule type" value="Genomic_DNA"/>
</dbReference>
<name>A0ABS6USP2_9PSEU</name>
<dbReference type="Proteomes" id="UP000694287">
    <property type="component" value="Unassembled WGS sequence"/>
</dbReference>
<gene>
    <name evidence="1" type="ORF">I4I81_11485</name>
</gene>
<reference evidence="1 2" key="1">
    <citation type="submission" date="2020-11" db="EMBL/GenBank/DDBJ databases">
        <title>Pseudonocardia abyssalis sp. nov. and Pseudonocardia oceani sp. nov., description and phylogenomic analysis of two novel actinomycetes isolated from the deep Southern Ocean.</title>
        <authorList>
            <person name="Parra J."/>
        </authorList>
    </citation>
    <scope>NUCLEOTIDE SEQUENCE [LARGE SCALE GENOMIC DNA]</scope>
    <source>
        <strain evidence="1 2">KRD-168</strain>
    </source>
</reference>
<keyword evidence="2" id="KW-1185">Reference proteome</keyword>
<dbReference type="RefSeq" id="WP_218601318.1">
    <property type="nucleotide sequence ID" value="NZ_JADQDJ010000017.1"/>
</dbReference>
<organism evidence="1 2">
    <name type="scientific">Pseudonocardia abyssalis</name>
    <dbReference type="NCBI Taxonomy" id="2792008"/>
    <lineage>
        <taxon>Bacteria</taxon>
        <taxon>Bacillati</taxon>
        <taxon>Actinomycetota</taxon>
        <taxon>Actinomycetes</taxon>
        <taxon>Pseudonocardiales</taxon>
        <taxon>Pseudonocardiaceae</taxon>
        <taxon>Pseudonocardia</taxon>
    </lineage>
</organism>
<accession>A0ABS6USP2</accession>
<protein>
    <submittedName>
        <fullName evidence="1">Uncharacterized protein</fullName>
    </submittedName>
</protein>
<evidence type="ECO:0000313" key="2">
    <source>
        <dbReference type="Proteomes" id="UP000694287"/>
    </source>
</evidence>
<sequence>MTGLRCPEPEKGRNVVKVSRAVIDPALGSRSRRVAVGLSCSLALAADLLTDEAPLHVLTLVAVTALVAATRLHLMGSSYGLMRALGACAASQPALHIAAEFGPHAQVEHGVGQQIGHADLAVMVTQIVIATVIVGVVSFSDQIVAAVVGVIRVARITSSFARTRVSSAVTRRAPAASRLTSRYRPGMVALRGPPPRFVA</sequence>
<proteinExistence type="predicted"/>
<evidence type="ECO:0000313" key="1">
    <source>
        <dbReference type="EMBL" id="MBW0134878.1"/>
    </source>
</evidence>